<dbReference type="GO" id="GO:0006259">
    <property type="term" value="P:DNA metabolic process"/>
    <property type="evidence" value="ECO:0007669"/>
    <property type="project" value="UniProtKB-ARBA"/>
</dbReference>
<dbReference type="InterPro" id="IPR012337">
    <property type="entry name" value="RNaseH-like_sf"/>
</dbReference>
<dbReference type="InterPro" id="IPR036397">
    <property type="entry name" value="RNaseH_sf"/>
</dbReference>
<keyword evidence="3 5" id="KW-0269">Exonuclease</keyword>
<keyword evidence="6" id="KW-1185">Reference proteome</keyword>
<dbReference type="CDD" id="cd06127">
    <property type="entry name" value="DEDDh"/>
    <property type="match status" value="1"/>
</dbReference>
<dbReference type="Proteomes" id="UP000291106">
    <property type="component" value="Chromosome"/>
</dbReference>
<dbReference type="AlphaFoldDB" id="A0A411PN46"/>
<dbReference type="GO" id="GO:0005829">
    <property type="term" value="C:cytosol"/>
    <property type="evidence" value="ECO:0007669"/>
    <property type="project" value="TreeGrafter"/>
</dbReference>
<evidence type="ECO:0000259" key="4">
    <source>
        <dbReference type="SMART" id="SM00479"/>
    </source>
</evidence>
<reference evidence="5 6" key="1">
    <citation type="submission" date="2019-02" db="EMBL/GenBank/DDBJ databases">
        <title>Shewanella sp. D4-2 isolated from Dokdo Island.</title>
        <authorList>
            <person name="Baek K."/>
        </authorList>
    </citation>
    <scope>NUCLEOTIDE SEQUENCE [LARGE SCALE GENOMIC DNA]</scope>
    <source>
        <strain evidence="5 6">D4-2</strain>
    </source>
</reference>
<gene>
    <name evidence="5" type="ORF">EXU30_17835</name>
</gene>
<dbReference type="Pfam" id="PF00929">
    <property type="entry name" value="RNase_T"/>
    <property type="match status" value="1"/>
</dbReference>
<keyword evidence="1" id="KW-0540">Nuclease</keyword>
<dbReference type="InterPro" id="IPR013520">
    <property type="entry name" value="Ribonucl_H"/>
</dbReference>
<dbReference type="SUPFAM" id="SSF53098">
    <property type="entry name" value="Ribonuclease H-like"/>
    <property type="match status" value="1"/>
</dbReference>
<proteinExistence type="predicted"/>
<dbReference type="KEGG" id="smai:EXU30_17835"/>
<dbReference type="SMART" id="SM00479">
    <property type="entry name" value="EXOIII"/>
    <property type="match status" value="1"/>
</dbReference>
<dbReference type="EMBL" id="CP036200">
    <property type="protein sequence ID" value="QBF84967.1"/>
    <property type="molecule type" value="Genomic_DNA"/>
</dbReference>
<evidence type="ECO:0000313" key="6">
    <source>
        <dbReference type="Proteomes" id="UP000291106"/>
    </source>
</evidence>
<evidence type="ECO:0000313" key="5">
    <source>
        <dbReference type="EMBL" id="QBF84967.1"/>
    </source>
</evidence>
<dbReference type="PANTHER" id="PTHR30231">
    <property type="entry name" value="DNA POLYMERASE III SUBUNIT EPSILON"/>
    <property type="match status" value="1"/>
</dbReference>
<dbReference type="PANTHER" id="PTHR30231:SF4">
    <property type="entry name" value="PROTEIN NEN2"/>
    <property type="match status" value="1"/>
</dbReference>
<evidence type="ECO:0000256" key="2">
    <source>
        <dbReference type="ARBA" id="ARBA00022801"/>
    </source>
</evidence>
<accession>A0A411PN46</accession>
<dbReference type="OrthoDB" id="5497329at2"/>
<name>A0A411PN46_9GAMM</name>
<keyword evidence="2" id="KW-0378">Hydrolase</keyword>
<organism evidence="5 6">
    <name type="scientific">Shewanella maritima</name>
    <dbReference type="NCBI Taxonomy" id="2520507"/>
    <lineage>
        <taxon>Bacteria</taxon>
        <taxon>Pseudomonadati</taxon>
        <taxon>Pseudomonadota</taxon>
        <taxon>Gammaproteobacteria</taxon>
        <taxon>Alteromonadales</taxon>
        <taxon>Shewanellaceae</taxon>
        <taxon>Shewanella</taxon>
    </lineage>
</organism>
<protein>
    <submittedName>
        <fullName evidence="5">3'-5' exonuclease</fullName>
    </submittedName>
</protein>
<evidence type="ECO:0000256" key="3">
    <source>
        <dbReference type="ARBA" id="ARBA00022839"/>
    </source>
</evidence>
<dbReference type="Gene3D" id="3.30.420.10">
    <property type="entry name" value="Ribonuclease H-like superfamily/Ribonuclease H"/>
    <property type="match status" value="1"/>
</dbReference>
<feature type="domain" description="Exonuclease" evidence="4">
    <location>
        <begin position="23"/>
        <end position="196"/>
    </location>
</feature>
<dbReference type="GO" id="GO:0008408">
    <property type="term" value="F:3'-5' exonuclease activity"/>
    <property type="evidence" value="ECO:0007669"/>
    <property type="project" value="TreeGrafter"/>
</dbReference>
<sequence length="210" mass="22890">MNELSQYQLAMAGGFGDTAAQAELVAIDLEMTGLDPINDQIVSIGLVPIKQAQIPLVGARQKFIEIKGSVGDSAAVHGVVDDTLASALSLNEALLWFIEQTRGKVLVAHHAQLDVQFLQAKISQQFGVNLAFVAIDTLQIEKQRWLKQHEVIKEGCLRLGASRERYQLPVYSAHDALVDALACAELLIAQLNAMGDSETTKLVELAQLYR</sequence>
<evidence type="ECO:0000256" key="1">
    <source>
        <dbReference type="ARBA" id="ARBA00022722"/>
    </source>
</evidence>
<dbReference type="GO" id="GO:0003676">
    <property type="term" value="F:nucleic acid binding"/>
    <property type="evidence" value="ECO:0007669"/>
    <property type="project" value="InterPro"/>
</dbReference>